<dbReference type="InterPro" id="IPR003107">
    <property type="entry name" value="HAT"/>
</dbReference>
<dbReference type="Pfam" id="PF26095">
    <property type="entry name" value="CC_Bre1"/>
    <property type="match status" value="1"/>
</dbReference>
<dbReference type="Pfam" id="PF08647">
    <property type="entry name" value="BRE1"/>
    <property type="match status" value="1"/>
</dbReference>
<comment type="subcellular location">
    <subcellularLocation>
        <location evidence="1">Nucleus</location>
    </subcellularLocation>
</comment>
<dbReference type="InterPro" id="IPR011990">
    <property type="entry name" value="TPR-like_helical_dom_sf"/>
</dbReference>
<reference evidence="12 13" key="1">
    <citation type="submission" date="2023-09" db="EMBL/GenBank/DDBJ databases">
        <title>Pangenome analysis of Batrachochytrium dendrobatidis and related Chytrids.</title>
        <authorList>
            <person name="Yacoub M.N."/>
            <person name="Stajich J.E."/>
            <person name="James T.Y."/>
        </authorList>
    </citation>
    <scope>NUCLEOTIDE SEQUENCE [LARGE SCALE GENOMIC DNA]</scope>
    <source>
        <strain evidence="12 13">JEL0888</strain>
    </source>
</reference>
<dbReference type="Proteomes" id="UP001527925">
    <property type="component" value="Unassembled WGS sequence"/>
</dbReference>
<dbReference type="PANTHER" id="PTHR13471:SF0">
    <property type="entry name" value="NUCLEAR EXOSOME REGULATOR NRDE2"/>
    <property type="match status" value="1"/>
</dbReference>
<dbReference type="Pfam" id="PF00097">
    <property type="entry name" value="zf-C3HC4"/>
    <property type="match status" value="1"/>
</dbReference>
<evidence type="ECO:0000256" key="4">
    <source>
        <dbReference type="ARBA" id="ARBA00022771"/>
    </source>
</evidence>
<evidence type="ECO:0000259" key="11">
    <source>
        <dbReference type="PROSITE" id="PS50089"/>
    </source>
</evidence>
<evidence type="ECO:0000256" key="7">
    <source>
        <dbReference type="ARBA" id="ARBA00059679"/>
    </source>
</evidence>
<dbReference type="SUPFAM" id="SSF57850">
    <property type="entry name" value="RING/U-box"/>
    <property type="match status" value="1"/>
</dbReference>
<keyword evidence="6" id="KW-0539">Nucleus</keyword>
<comment type="similarity">
    <text evidence="2">Belongs to the NRDE2 family.</text>
</comment>
<feature type="region of interest" description="Disordered" evidence="10">
    <location>
        <begin position="1357"/>
        <end position="1382"/>
    </location>
</feature>
<feature type="coiled-coil region" evidence="9">
    <location>
        <begin position="127"/>
        <end position="154"/>
    </location>
</feature>
<comment type="function">
    <text evidence="7">E3 ubiquitin-protein ligase that mediates monoubiquitination of histone H2B to form H2BK123ub1. H2BK123ub1 gives a specific tag for epigenetic transcriptional activation and is also a prerequisite for H3K4me and H3K79me formation.</text>
</comment>
<dbReference type="InterPro" id="IPR013633">
    <property type="entry name" value="NRDE-2"/>
</dbReference>
<evidence type="ECO:0000256" key="1">
    <source>
        <dbReference type="ARBA" id="ARBA00004123"/>
    </source>
</evidence>
<feature type="region of interest" description="Disordered" evidence="10">
    <location>
        <begin position="311"/>
        <end position="340"/>
    </location>
</feature>
<dbReference type="Pfam" id="PF13424">
    <property type="entry name" value="TPR_12"/>
    <property type="match status" value="1"/>
</dbReference>
<evidence type="ECO:0000256" key="3">
    <source>
        <dbReference type="ARBA" id="ARBA00022723"/>
    </source>
</evidence>
<dbReference type="InterPro" id="IPR001841">
    <property type="entry name" value="Znf_RING"/>
</dbReference>
<comment type="caution">
    <text evidence="12">The sequence shown here is derived from an EMBL/GenBank/DDBJ whole genome shotgun (WGS) entry which is preliminary data.</text>
</comment>
<evidence type="ECO:0000256" key="6">
    <source>
        <dbReference type="ARBA" id="ARBA00023242"/>
    </source>
</evidence>
<dbReference type="InterPro" id="IPR013083">
    <property type="entry name" value="Znf_RING/FYVE/PHD"/>
</dbReference>
<feature type="region of interest" description="Disordered" evidence="10">
    <location>
        <begin position="978"/>
        <end position="1058"/>
    </location>
</feature>
<dbReference type="PROSITE" id="PS50089">
    <property type="entry name" value="ZF_RING_2"/>
    <property type="match status" value="1"/>
</dbReference>
<sequence length="2070" mass="227487">MDSRKRPAPDPDADALGAQAPLAHAAHAHPHAQAHPHPLVAAKKRYVAHHHNGGSPDPASSSTDGAGSPAGHAGVPAANGHHVPPPAARHPVLAAAAAALEPDEDADPKSLESNIIVFQKKAIWLQMEEYRRLLDRAIEDNHAMQSNVEVAEAACASITAFVEAMHESLLRIAPPAGTLPQPSGSSELLNATSALLRQLNLVSTQSAASASSPGSAPPALAATSRFEANLRSRWSAISQLLSSLLSAVASSSRLEPDVEKVLVRTQSLSAEAAELRSQVAQQQGRIQSLEEKLESTGELLRIAEKRIDRLQMQQSAAPRSAAANGPAHDGAADGAAAKAAAAAQDPSAEAAAGSVVPEDKFIEATRLAEVRLAELQSLQKDRLALQHEINGLRIELEDARSAQARLAEMERQLRIEMAQHDGTRNELERLLAENQTLHAERRQFTEQVKTLEAKDRKVLEGEVKRLELDLQRIRTARDSLQKSLEERMARDELEVKQTQEMRVIAHSRKERIVSLENELQRLKMSIAASAGEPALMAFFEESPAGNPYRTLREQLESAKAQIRNLEQVIAGMESSDAVAQLSAQLQQQGVHEMELSRKLQEFERMLGDDADAAQRLASQARQIEELQTRCDFYQKTESRLLTEIETIGKAWAELEEQNSKRVLNFAEKEDHIMRLLAEKAKYEQKFAMLSKQTTTYTNMGIALRRQSDKQLEQIRKQEELEKTLTMQLQVLEKEAAAKAPQLEKERRRVVEAAQQMAQLKDKYDRASARCDQLSALVKSKTELAEQEAEAKRRVQEQLEVYKRKLEVITSRESPADSQLQKQLDEYKLLLKCQSCNNRFKSHALLKCMHTFCKECIDTMYNSRQRKCPSCGTAFGLQDIKPVYLTQIHEFWTFIEMSHGNTVDAATAAAAAATAATAPGSEVAARAPMPVRAAQSAGTPALAARAFPAFRSFPAELVLHVNRQTAVEGLPTARDLQAGSAATHELVSDGSDWGAQSGDGGSSGDGGGRRRRDGHSKPVSSSMSSSAPGKKHKSKSSKRKESSRRSRERSRERSDPLADAYVINKRGDISNAMYESIRNTAIPLYKRYGARVLGETRDLVLRRVHGRVVLGKPPGAAMLLGAGMTAKERYAVFRQALRPRAMRVAARGPHAAPSKTASATAAVSSAPLSSDFIALDDAPKRRGGLGFGRDDDDDEDDKAAAAAAAASSQLDLSAFEQDMEFQAKSKEADQAVRKNPKNVGAWLAFVKLQDTLMENVPAARRSAMQRIVNDKKMAILERGISYLPDHERLLAAYMDCWGETVDTHAQLERWDELLQENPTSYLLWTKYLDFRQSTFGAFTVTQCIQVFEECIEALRDEAGQDSNSGSSSESRGGAAAPPREASGRRVAVEAQMLHVFTRACVMLAQAGYTERAVAACQAMVEFNCFAPAAFARQTFKQRVSLFEDFWETECARFGEDGACGWSNSLFDDGNDAAGAEMEGMTADDIDGEGAPNLHRLYQREILGQRESWRPLRGSTDEDQQDPFRTVLFDDIRGLMFEAQCLQTKRGLVFLLLRLLGTSFNACVGSSHAGMVDPFICGGEAMGAAAERAGRILAIRTSAESAMMPGADGATRSLAFPFRAFPQSVWTLLADGVRWVPLFGLDDAQSMDAAGRGMRAMAGLAIQQCRPVLGQDPWLLPMLLAMEAPVGQKSVEKMAKALLKTERTDLPLWSAYAQVLMRAGKWDEARRVYLTAIASSRAFPKDARAGSAQLYTLLADLEITQGQPKAAVNVLISAADDAALSEDYMSTEPQPTRLLKTRKHFAQRVSQILRVTDPNTYSPDMAELLDAAYASAMLEHLTQGVDAGNAQFEMLVGQCQAHAVEVQQLMGDDGGADGAGGGGTQPASLLEEYVLEMWARHLFLRSTSGEAFKPAALRDVLERAIQRFPGNTLFLVLYGWNEARVGFENRVRRFLGEQFDRTRRPATLLFSVWSEMHQRTGTNTNAVRALLQKALDDAGMRHSPVVWLLAIELEMRTGGTERAKALFFQAIRACPWSKELYLLPFGPLAELFSDKELEEVYALMEDKEIRVRFPLE</sequence>
<feature type="compositionally biased region" description="Basic residues" evidence="10">
    <location>
        <begin position="1028"/>
        <end position="1037"/>
    </location>
</feature>
<dbReference type="SMART" id="SM00184">
    <property type="entry name" value="RING"/>
    <property type="match status" value="1"/>
</dbReference>
<evidence type="ECO:0000256" key="5">
    <source>
        <dbReference type="ARBA" id="ARBA00022833"/>
    </source>
</evidence>
<feature type="compositionally biased region" description="Low complexity" evidence="10">
    <location>
        <begin position="315"/>
        <end position="340"/>
    </location>
</feature>
<feature type="coiled-coil region" evidence="9">
    <location>
        <begin position="665"/>
        <end position="811"/>
    </location>
</feature>
<accession>A0ABR4N4Q6</accession>
<dbReference type="CDD" id="cd16499">
    <property type="entry name" value="RING-HC_Bre1-like"/>
    <property type="match status" value="1"/>
</dbReference>
<organism evidence="12 13">
    <name type="scientific">Polyrhizophydium stewartii</name>
    <dbReference type="NCBI Taxonomy" id="2732419"/>
    <lineage>
        <taxon>Eukaryota</taxon>
        <taxon>Fungi</taxon>
        <taxon>Fungi incertae sedis</taxon>
        <taxon>Chytridiomycota</taxon>
        <taxon>Chytridiomycota incertae sedis</taxon>
        <taxon>Chytridiomycetes</taxon>
        <taxon>Rhizophydiales</taxon>
        <taxon>Rhizophydiales incertae sedis</taxon>
        <taxon>Polyrhizophydium</taxon>
    </lineage>
</organism>
<keyword evidence="3" id="KW-0479">Metal-binding</keyword>
<evidence type="ECO:0000256" key="9">
    <source>
        <dbReference type="SAM" id="Coils"/>
    </source>
</evidence>
<dbReference type="PROSITE" id="PS00518">
    <property type="entry name" value="ZF_RING_1"/>
    <property type="match status" value="1"/>
</dbReference>
<keyword evidence="5" id="KW-0862">Zinc</keyword>
<evidence type="ECO:0000256" key="8">
    <source>
        <dbReference type="PROSITE-ProRule" id="PRU00175"/>
    </source>
</evidence>
<proteinExistence type="inferred from homology"/>
<feature type="compositionally biased region" description="Low complexity" evidence="10">
    <location>
        <begin position="1359"/>
        <end position="1375"/>
    </location>
</feature>
<dbReference type="Gene3D" id="1.25.40.10">
    <property type="entry name" value="Tetratricopeptide repeat domain"/>
    <property type="match status" value="3"/>
</dbReference>
<evidence type="ECO:0000313" key="13">
    <source>
        <dbReference type="Proteomes" id="UP001527925"/>
    </source>
</evidence>
<protein>
    <recommendedName>
        <fullName evidence="11">RING-type domain-containing protein</fullName>
    </recommendedName>
</protein>
<feature type="coiled-coil region" evidence="9">
    <location>
        <begin position="375"/>
        <end position="575"/>
    </location>
</feature>
<feature type="compositionally biased region" description="Gly residues" evidence="10">
    <location>
        <begin position="996"/>
        <end position="1005"/>
    </location>
</feature>
<feature type="compositionally biased region" description="Basic residues" evidence="10">
    <location>
        <begin position="42"/>
        <end position="52"/>
    </location>
</feature>
<feature type="compositionally biased region" description="Low complexity" evidence="10">
    <location>
        <begin position="14"/>
        <end position="25"/>
    </location>
</feature>
<evidence type="ECO:0000256" key="10">
    <source>
        <dbReference type="SAM" id="MobiDB-lite"/>
    </source>
</evidence>
<name>A0ABR4N4Q6_9FUNG</name>
<keyword evidence="4 8" id="KW-0863">Zinc-finger</keyword>
<dbReference type="Gene3D" id="3.30.40.10">
    <property type="entry name" value="Zinc/RING finger domain, C3HC4 (zinc finger)"/>
    <property type="match status" value="1"/>
</dbReference>
<keyword evidence="13" id="KW-1185">Reference proteome</keyword>
<dbReference type="Pfam" id="PF08424">
    <property type="entry name" value="NRDE-2"/>
    <property type="match status" value="1"/>
</dbReference>
<keyword evidence="9" id="KW-0175">Coiled coil</keyword>
<feature type="compositionally biased region" description="Basic and acidic residues" evidence="10">
    <location>
        <begin position="1038"/>
        <end position="1055"/>
    </location>
</feature>
<gene>
    <name evidence="12" type="ORF">HK105_206040</name>
</gene>
<dbReference type="InterPro" id="IPR018957">
    <property type="entry name" value="Znf_C3HC4_RING-type"/>
</dbReference>
<dbReference type="PANTHER" id="PTHR13471">
    <property type="entry name" value="TETRATRICOPEPTIDE-LIKE HELICAL"/>
    <property type="match status" value="1"/>
</dbReference>
<evidence type="ECO:0000256" key="2">
    <source>
        <dbReference type="ARBA" id="ARBA00009265"/>
    </source>
</evidence>
<dbReference type="InterPro" id="IPR017907">
    <property type="entry name" value="Znf_RING_CS"/>
</dbReference>
<dbReference type="EMBL" id="JADGIZ020000033">
    <property type="protein sequence ID" value="KAL2914473.1"/>
    <property type="molecule type" value="Genomic_DNA"/>
</dbReference>
<feature type="domain" description="RING-type" evidence="11">
    <location>
        <begin position="832"/>
        <end position="870"/>
    </location>
</feature>
<dbReference type="InterPro" id="IPR058643">
    <property type="entry name" value="BRE1-like_CC"/>
</dbReference>
<evidence type="ECO:0000313" key="12">
    <source>
        <dbReference type="EMBL" id="KAL2914473.1"/>
    </source>
</evidence>
<feature type="region of interest" description="Disordered" evidence="10">
    <location>
        <begin position="1"/>
        <end position="87"/>
    </location>
</feature>
<dbReference type="SUPFAM" id="SSF48452">
    <property type="entry name" value="TPR-like"/>
    <property type="match status" value="3"/>
</dbReference>
<dbReference type="SMART" id="SM00386">
    <property type="entry name" value="HAT"/>
    <property type="match status" value="6"/>
</dbReference>